<dbReference type="Pfam" id="PF04397">
    <property type="entry name" value="LytTR"/>
    <property type="match status" value="1"/>
</dbReference>
<comment type="caution">
    <text evidence="2">The sequence shown here is derived from an EMBL/GenBank/DDBJ whole genome shotgun (WGS) entry which is preliminary data.</text>
</comment>
<evidence type="ECO:0000313" key="3">
    <source>
        <dbReference type="Proteomes" id="UP000297776"/>
    </source>
</evidence>
<name>A0A4Y8LJ39_9BACL</name>
<protein>
    <submittedName>
        <fullName evidence="2">LytR family transcriptional regulator</fullName>
    </submittedName>
</protein>
<dbReference type="Proteomes" id="UP000297776">
    <property type="component" value="Unassembled WGS sequence"/>
</dbReference>
<dbReference type="PANTHER" id="PTHR37299">
    <property type="entry name" value="TRANSCRIPTIONAL REGULATOR-RELATED"/>
    <property type="match status" value="1"/>
</dbReference>
<dbReference type="PIRSF" id="PIRSF036612">
    <property type="entry name" value="ABC_ATP_LytTR"/>
    <property type="match status" value="1"/>
</dbReference>
<dbReference type="SUPFAM" id="SSF52540">
    <property type="entry name" value="P-loop containing nucleoside triphosphate hydrolases"/>
    <property type="match status" value="1"/>
</dbReference>
<evidence type="ECO:0000313" key="2">
    <source>
        <dbReference type="EMBL" id="TFE02411.1"/>
    </source>
</evidence>
<dbReference type="SMART" id="SM00850">
    <property type="entry name" value="LytTR"/>
    <property type="match status" value="1"/>
</dbReference>
<dbReference type="PANTHER" id="PTHR37299:SF1">
    <property type="entry name" value="STAGE 0 SPORULATION PROTEIN A HOMOLOG"/>
    <property type="match status" value="1"/>
</dbReference>
<dbReference type="InterPro" id="IPR012046">
    <property type="entry name" value="LytTR_ABC"/>
</dbReference>
<gene>
    <name evidence="2" type="ORF">E2626_07490</name>
</gene>
<accession>A0A4Y8LJ39</accession>
<dbReference type="RefSeq" id="WP_134381108.1">
    <property type="nucleotide sequence ID" value="NZ_SORX01000003.1"/>
</dbReference>
<reference evidence="2 3" key="1">
    <citation type="submission" date="2019-03" db="EMBL/GenBank/DDBJ databases">
        <authorList>
            <person name="Yang Y."/>
        </authorList>
    </citation>
    <scope>NUCLEOTIDE SEQUENCE [LARGE SCALE GENOMIC DNA]</scope>
    <source>
        <strain evidence="2 3">ASL-1</strain>
    </source>
</reference>
<dbReference type="AlphaFoldDB" id="A0A4Y8LJ39"/>
<dbReference type="InterPro" id="IPR027417">
    <property type="entry name" value="P-loop_NTPase"/>
</dbReference>
<dbReference type="GO" id="GO:0003677">
    <property type="term" value="F:DNA binding"/>
    <property type="evidence" value="ECO:0007669"/>
    <property type="project" value="InterPro"/>
</dbReference>
<dbReference type="Gene3D" id="2.40.50.1020">
    <property type="entry name" value="LytTr DNA-binding domain"/>
    <property type="match status" value="1"/>
</dbReference>
<dbReference type="OrthoDB" id="9809318at2"/>
<dbReference type="PROSITE" id="PS50930">
    <property type="entry name" value="HTH_LYTTR"/>
    <property type="match status" value="1"/>
</dbReference>
<dbReference type="EMBL" id="SORX01000003">
    <property type="protein sequence ID" value="TFE02411.1"/>
    <property type="molecule type" value="Genomic_DNA"/>
</dbReference>
<organism evidence="2 3">
    <name type="scientific">Jeotgalibacillus salarius</name>
    <dbReference type="NCBI Taxonomy" id="546023"/>
    <lineage>
        <taxon>Bacteria</taxon>
        <taxon>Bacillati</taxon>
        <taxon>Bacillota</taxon>
        <taxon>Bacilli</taxon>
        <taxon>Bacillales</taxon>
        <taxon>Caryophanaceae</taxon>
        <taxon>Jeotgalibacillus</taxon>
    </lineage>
</organism>
<proteinExistence type="predicted"/>
<feature type="domain" description="HTH LytTR-type" evidence="1">
    <location>
        <begin position="200"/>
        <end position="306"/>
    </location>
</feature>
<sequence>MNIQFTEVKEGSHTVLPSFSFDAGLTGIYTDIKRTQVIMNQLKPAGYLHFNNDGLALRLTVEETFRYHKDLSGVTIPIEDMIALFGLQHEKKTKVKDLSESCRNCLSFLRPFLYSKDLLIIEEPFDRLDEEGRKVMAQLISRIKEQEKTILLLGHNLEELLIVTEDLYRIDQNGFHKMDFNEGTASPAEEEQPVIRIEKIQTKHEGKTILFNPPEIDYVESVDGSAQVNVAGKGYNCTLTLQELEKQLRPYGFYRCHRSYIVNLQKVREIITWTKNSYSLKLNDRESSVIPLSRAKLAELKELLGVS</sequence>
<dbReference type="InterPro" id="IPR046947">
    <property type="entry name" value="LytR-like"/>
</dbReference>
<keyword evidence="3" id="KW-1185">Reference proteome</keyword>
<dbReference type="InterPro" id="IPR007492">
    <property type="entry name" value="LytTR_DNA-bd_dom"/>
</dbReference>
<evidence type="ECO:0000259" key="1">
    <source>
        <dbReference type="PROSITE" id="PS50930"/>
    </source>
</evidence>
<dbReference type="GO" id="GO:0000156">
    <property type="term" value="F:phosphorelay response regulator activity"/>
    <property type="evidence" value="ECO:0007669"/>
    <property type="project" value="InterPro"/>
</dbReference>
<dbReference type="Gene3D" id="3.40.50.300">
    <property type="entry name" value="P-loop containing nucleotide triphosphate hydrolases"/>
    <property type="match status" value="1"/>
</dbReference>